<comment type="similarity">
    <text evidence="2">Belongs to the actin family.</text>
</comment>
<evidence type="ECO:0000313" key="3">
    <source>
        <dbReference type="EMBL" id="CAK0817579.1"/>
    </source>
</evidence>
<dbReference type="Proteomes" id="UP001189429">
    <property type="component" value="Unassembled WGS sequence"/>
</dbReference>
<comment type="caution">
    <text evidence="3">The sequence shown here is derived from an EMBL/GenBank/DDBJ whole genome shotgun (WGS) entry which is preliminary data.</text>
</comment>
<accession>A0ABN9RLE9</accession>
<comment type="catalytic activity">
    <reaction evidence="1">
        <text>ATP + H2O = ADP + phosphate + H(+)</text>
        <dbReference type="Rhea" id="RHEA:13065"/>
        <dbReference type="ChEBI" id="CHEBI:15377"/>
        <dbReference type="ChEBI" id="CHEBI:15378"/>
        <dbReference type="ChEBI" id="CHEBI:30616"/>
        <dbReference type="ChEBI" id="CHEBI:43474"/>
        <dbReference type="ChEBI" id="CHEBI:456216"/>
    </reaction>
</comment>
<evidence type="ECO:0000256" key="2">
    <source>
        <dbReference type="RuleBase" id="RU000487"/>
    </source>
</evidence>
<dbReference type="InterPro" id="IPR043129">
    <property type="entry name" value="ATPase_NBD"/>
</dbReference>
<dbReference type="PROSITE" id="PS01132">
    <property type="entry name" value="ACTINS_ACT_LIKE"/>
    <property type="match status" value="1"/>
</dbReference>
<gene>
    <name evidence="3" type="ORF">PCOR1329_LOCUS20143</name>
</gene>
<dbReference type="Gene3D" id="3.90.640.10">
    <property type="entry name" value="Actin, Chain A, domain 4"/>
    <property type="match status" value="1"/>
</dbReference>
<dbReference type="InterPro" id="IPR020902">
    <property type="entry name" value="Actin/actin-like_CS"/>
</dbReference>
<dbReference type="Gene3D" id="3.30.420.40">
    <property type="match status" value="2"/>
</dbReference>
<sequence>MCKAGFAGDDALRAAFPSIAERPKMPGIAVGGGRKGGYAGGEAQSKRGVLTQKCPIEHGIATNWGDMEKICHRAFYKEFRAALDGHPALLTEAALNPEANRARVTQIVFEASNVPAMHVAIQAVLSLCAPSRATGIAMDYGEYVSHAVPIYEGCALPRAILRLDLAVRDFTEYLMKILFSRGSFFATASGREIARDVAEKLCYIAFDVDAEMKVATGVSGEGETRELPGGSVITVGSERSRCPEVLFQSSFVGKEAGGIHGATFQSIVKCDVDIRKDLYANVALSSGATMSPGIGGRMIKELSAPAPSTMKIKVAAAPARKHSWIGGPICSAEVIFEGAWALQAWACLCDEASRRIANAMQTGTGLGDGAWEVRRLGLARAVKISKNTALEPDGLPCRARPELGDVRVDVLWDATHDFQAPEASQLLQEACEGDCEFNAGALVCRSKTPVGESFIRGCSVLSKVLTFDLVACCMKISL</sequence>
<protein>
    <submittedName>
        <fullName evidence="3">Uncharacterized protein</fullName>
    </submittedName>
</protein>
<evidence type="ECO:0000256" key="1">
    <source>
        <dbReference type="ARBA" id="ARBA00049360"/>
    </source>
</evidence>
<dbReference type="EMBL" id="CAUYUJ010006502">
    <property type="protein sequence ID" value="CAK0817579.1"/>
    <property type="molecule type" value="Genomic_DNA"/>
</dbReference>
<name>A0ABN9RLE9_9DINO</name>
<dbReference type="InterPro" id="IPR004000">
    <property type="entry name" value="Actin"/>
</dbReference>
<dbReference type="PANTHER" id="PTHR11937">
    <property type="entry name" value="ACTIN"/>
    <property type="match status" value="1"/>
</dbReference>
<keyword evidence="4" id="KW-1185">Reference proteome</keyword>
<dbReference type="Pfam" id="PF00022">
    <property type="entry name" value="Actin"/>
    <property type="match status" value="1"/>
</dbReference>
<proteinExistence type="inferred from homology"/>
<organism evidence="3 4">
    <name type="scientific">Prorocentrum cordatum</name>
    <dbReference type="NCBI Taxonomy" id="2364126"/>
    <lineage>
        <taxon>Eukaryota</taxon>
        <taxon>Sar</taxon>
        <taxon>Alveolata</taxon>
        <taxon>Dinophyceae</taxon>
        <taxon>Prorocentrales</taxon>
        <taxon>Prorocentraceae</taxon>
        <taxon>Prorocentrum</taxon>
    </lineage>
</organism>
<dbReference type="SMART" id="SM00268">
    <property type="entry name" value="ACTIN"/>
    <property type="match status" value="1"/>
</dbReference>
<dbReference type="PRINTS" id="PR00190">
    <property type="entry name" value="ACTIN"/>
</dbReference>
<reference evidence="3" key="1">
    <citation type="submission" date="2023-10" db="EMBL/GenBank/DDBJ databases">
        <authorList>
            <person name="Chen Y."/>
            <person name="Shah S."/>
            <person name="Dougan E. K."/>
            <person name="Thang M."/>
            <person name="Chan C."/>
        </authorList>
    </citation>
    <scope>NUCLEOTIDE SEQUENCE [LARGE SCALE GENOMIC DNA]</scope>
</reference>
<dbReference type="SUPFAM" id="SSF53067">
    <property type="entry name" value="Actin-like ATPase domain"/>
    <property type="match status" value="2"/>
</dbReference>
<evidence type="ECO:0000313" key="4">
    <source>
        <dbReference type="Proteomes" id="UP001189429"/>
    </source>
</evidence>